<geneLocation type="mitochondrion" evidence="1"/>
<accession>A0A1Y0B4A6</accession>
<evidence type="ECO:0000313" key="1">
    <source>
        <dbReference type="EMBL" id="ART32217.1"/>
    </source>
</evidence>
<protein>
    <submittedName>
        <fullName evidence="1">Uncharacterized protein</fullName>
    </submittedName>
</protein>
<gene>
    <name evidence="1" type="ORF">AEK19_MT2060</name>
</gene>
<proteinExistence type="predicted"/>
<organism evidence="1">
    <name type="scientific">Utricularia reniformis</name>
    <dbReference type="NCBI Taxonomy" id="192314"/>
    <lineage>
        <taxon>Eukaryota</taxon>
        <taxon>Viridiplantae</taxon>
        <taxon>Streptophyta</taxon>
        <taxon>Embryophyta</taxon>
        <taxon>Tracheophyta</taxon>
        <taxon>Spermatophyta</taxon>
        <taxon>Magnoliopsida</taxon>
        <taxon>eudicotyledons</taxon>
        <taxon>Gunneridae</taxon>
        <taxon>Pentapetalae</taxon>
        <taxon>asterids</taxon>
        <taxon>lamiids</taxon>
        <taxon>Lamiales</taxon>
        <taxon>Lentibulariaceae</taxon>
        <taxon>Utricularia</taxon>
    </lineage>
</organism>
<dbReference type="AlphaFoldDB" id="A0A1Y0B4A6"/>
<keyword evidence="1" id="KW-0496">Mitochondrion</keyword>
<reference evidence="1" key="1">
    <citation type="submission" date="2017-03" db="EMBL/GenBank/DDBJ databases">
        <title>The mitochondrial genome of the carnivorous plant Utricularia reniformis (Lentibulariaceae): structure, comparative analysis and evolutionary landmarks.</title>
        <authorList>
            <person name="Silva S.R."/>
            <person name="Alvarenga D.O."/>
            <person name="Michael T.P."/>
            <person name="Miranda V.F.O."/>
            <person name="Varani A.M."/>
        </authorList>
    </citation>
    <scope>NUCLEOTIDE SEQUENCE</scope>
</reference>
<dbReference type="EMBL" id="KY774314">
    <property type="protein sequence ID" value="ART32217.1"/>
    <property type="molecule type" value="Genomic_DNA"/>
</dbReference>
<name>A0A1Y0B4A6_9LAMI</name>
<sequence>MLLSLLFFGHDANHLFRTGGRLNCHLRKCLHQSFSVGLRMHKQIPNPNALVRAFLSCSRIISSFSSDF</sequence>